<keyword evidence="2" id="KW-1185">Reference proteome</keyword>
<sequence length="88" mass="9738">MVRPAVATPANSLPGLRNDRVVDYFVVPTRAHFAPHREHWQGCAKAILANALSVRARNAVSRTAHRRQVRSPPSGLHTTVFTESLTPF</sequence>
<organism evidence="1 2">
    <name type="scientific">Leptosia nina</name>
    <dbReference type="NCBI Taxonomy" id="320188"/>
    <lineage>
        <taxon>Eukaryota</taxon>
        <taxon>Metazoa</taxon>
        <taxon>Ecdysozoa</taxon>
        <taxon>Arthropoda</taxon>
        <taxon>Hexapoda</taxon>
        <taxon>Insecta</taxon>
        <taxon>Pterygota</taxon>
        <taxon>Neoptera</taxon>
        <taxon>Endopterygota</taxon>
        <taxon>Lepidoptera</taxon>
        <taxon>Glossata</taxon>
        <taxon>Ditrysia</taxon>
        <taxon>Papilionoidea</taxon>
        <taxon>Pieridae</taxon>
        <taxon>Pierinae</taxon>
        <taxon>Leptosia</taxon>
    </lineage>
</organism>
<evidence type="ECO:0000313" key="2">
    <source>
        <dbReference type="Proteomes" id="UP001497472"/>
    </source>
</evidence>
<comment type="caution">
    <text evidence="1">The sequence shown here is derived from an EMBL/GenBank/DDBJ whole genome shotgun (WGS) entry which is preliminary data.</text>
</comment>
<dbReference type="AlphaFoldDB" id="A0AAV1IVT6"/>
<protein>
    <submittedName>
        <fullName evidence="1">Uncharacterized protein</fullName>
    </submittedName>
</protein>
<dbReference type="EMBL" id="CAVLEF010000002">
    <property type="protein sequence ID" value="CAK1541272.1"/>
    <property type="molecule type" value="Genomic_DNA"/>
</dbReference>
<proteinExistence type="predicted"/>
<accession>A0AAV1IVT6</accession>
<reference evidence="1 2" key="1">
    <citation type="submission" date="2023-11" db="EMBL/GenBank/DDBJ databases">
        <authorList>
            <person name="Okamura Y."/>
        </authorList>
    </citation>
    <scope>NUCLEOTIDE SEQUENCE [LARGE SCALE GENOMIC DNA]</scope>
</reference>
<name>A0AAV1IVT6_9NEOP</name>
<gene>
    <name evidence="1" type="ORF">LNINA_LOCUS1269</name>
</gene>
<evidence type="ECO:0000313" key="1">
    <source>
        <dbReference type="EMBL" id="CAK1541272.1"/>
    </source>
</evidence>
<dbReference type="Proteomes" id="UP001497472">
    <property type="component" value="Unassembled WGS sequence"/>
</dbReference>